<gene>
    <name evidence="1" type="ORF">MIND_00585200</name>
</gene>
<protein>
    <recommendedName>
        <fullName evidence="3">F-box domain-containing protein</fullName>
    </recommendedName>
</protein>
<dbReference type="RefSeq" id="XP_037220531.1">
    <property type="nucleotide sequence ID" value="XM_037362610.1"/>
</dbReference>
<evidence type="ECO:0000313" key="1">
    <source>
        <dbReference type="EMBL" id="KAF7303559.1"/>
    </source>
</evidence>
<comment type="caution">
    <text evidence="1">The sequence shown here is derived from an EMBL/GenBank/DDBJ whole genome shotgun (WGS) entry which is preliminary data.</text>
</comment>
<evidence type="ECO:0000313" key="2">
    <source>
        <dbReference type="Proteomes" id="UP000636479"/>
    </source>
</evidence>
<proteinExistence type="predicted"/>
<sequence length="274" mass="30501">MADPALPPELERDIFELAAVTDKSMISTLTLVSRRVNAWIGPLRNRVRLIEDVDVLDALWVRMEQRPETAAATRFLATTTTPPDSVPRLARTFPNLVDLGLWGAPVSPEDLQALHALTHLRRLSLNPCNVLPKDAGAPPALAFAPFARLTHLEIFADVEAWMVPGLAAAFPALTHLSFFDLRFPVLMKAVLHAQKTLRVFVYVYIEDPNDVDPRDPAEVARLLGVDDPRLAVVPLVDFTLDWEVGAWGGWDYWARAEDDISRRVPKKDAAVPPQ</sequence>
<dbReference type="EMBL" id="JACAZF010000005">
    <property type="protein sequence ID" value="KAF7303559.1"/>
    <property type="molecule type" value="Genomic_DNA"/>
</dbReference>
<name>A0A8H6SQG9_9AGAR</name>
<evidence type="ECO:0008006" key="3">
    <source>
        <dbReference type="Google" id="ProtNLM"/>
    </source>
</evidence>
<reference evidence="1" key="1">
    <citation type="submission" date="2020-05" db="EMBL/GenBank/DDBJ databases">
        <title>Mycena genomes resolve the evolution of fungal bioluminescence.</title>
        <authorList>
            <person name="Tsai I.J."/>
        </authorList>
    </citation>
    <scope>NUCLEOTIDE SEQUENCE</scope>
    <source>
        <strain evidence="1">171206Taipei</strain>
    </source>
</reference>
<dbReference type="GeneID" id="59345126"/>
<organism evidence="1 2">
    <name type="scientific">Mycena indigotica</name>
    <dbReference type="NCBI Taxonomy" id="2126181"/>
    <lineage>
        <taxon>Eukaryota</taxon>
        <taxon>Fungi</taxon>
        <taxon>Dikarya</taxon>
        <taxon>Basidiomycota</taxon>
        <taxon>Agaricomycotina</taxon>
        <taxon>Agaricomycetes</taxon>
        <taxon>Agaricomycetidae</taxon>
        <taxon>Agaricales</taxon>
        <taxon>Marasmiineae</taxon>
        <taxon>Mycenaceae</taxon>
        <taxon>Mycena</taxon>
    </lineage>
</organism>
<keyword evidence="2" id="KW-1185">Reference proteome</keyword>
<dbReference type="AlphaFoldDB" id="A0A8H6SQG9"/>
<dbReference type="OrthoDB" id="3035629at2759"/>
<dbReference type="SUPFAM" id="SSF52047">
    <property type="entry name" value="RNI-like"/>
    <property type="match status" value="1"/>
</dbReference>
<accession>A0A8H6SQG9</accession>
<dbReference type="Proteomes" id="UP000636479">
    <property type="component" value="Unassembled WGS sequence"/>
</dbReference>
<dbReference type="InterPro" id="IPR032675">
    <property type="entry name" value="LRR_dom_sf"/>
</dbReference>
<dbReference type="Gene3D" id="3.80.10.10">
    <property type="entry name" value="Ribonuclease Inhibitor"/>
    <property type="match status" value="1"/>
</dbReference>